<organism evidence="3 4">
    <name type="scientific">Cocleimonas flava</name>
    <dbReference type="NCBI Taxonomy" id="634765"/>
    <lineage>
        <taxon>Bacteria</taxon>
        <taxon>Pseudomonadati</taxon>
        <taxon>Pseudomonadota</taxon>
        <taxon>Gammaproteobacteria</taxon>
        <taxon>Thiotrichales</taxon>
        <taxon>Thiotrichaceae</taxon>
        <taxon>Cocleimonas</taxon>
    </lineage>
</organism>
<sequence>MNDFELITGYTPGVIGRVSELHSLYYFENWGFEEYFEIKVATEMSEFISKYNEADDRIFSIAVNGNIEGSISIDASSEKNKTAHLRWFIVSDKLRGKGAGNYLMKQAMGFCEQKKYSNVYLWTFQGLGSARHLYEKYGFSLTKESTGKQWGKKVTEQRFDANI</sequence>
<dbReference type="Pfam" id="PF00583">
    <property type="entry name" value="Acetyltransf_1"/>
    <property type="match status" value="1"/>
</dbReference>
<feature type="domain" description="N-acetyltransferase" evidence="2">
    <location>
        <begin position="5"/>
        <end position="160"/>
    </location>
</feature>
<evidence type="ECO:0000313" key="4">
    <source>
        <dbReference type="Proteomes" id="UP000294887"/>
    </source>
</evidence>
<keyword evidence="4" id="KW-1185">Reference proteome</keyword>
<reference evidence="3 4" key="1">
    <citation type="submission" date="2019-03" db="EMBL/GenBank/DDBJ databases">
        <title>Genomic Encyclopedia of Type Strains, Phase IV (KMG-IV): sequencing the most valuable type-strain genomes for metagenomic binning, comparative biology and taxonomic classification.</title>
        <authorList>
            <person name="Goeker M."/>
        </authorList>
    </citation>
    <scope>NUCLEOTIDE SEQUENCE [LARGE SCALE GENOMIC DNA]</scope>
    <source>
        <strain evidence="3 4">DSM 24830</strain>
    </source>
</reference>
<gene>
    <name evidence="3" type="ORF">EV695_2089</name>
</gene>
<accession>A0A4R1F073</accession>
<dbReference type="CDD" id="cd04301">
    <property type="entry name" value="NAT_SF"/>
    <property type="match status" value="1"/>
</dbReference>
<dbReference type="PANTHER" id="PTHR13947:SF37">
    <property type="entry name" value="LD18367P"/>
    <property type="match status" value="1"/>
</dbReference>
<proteinExistence type="predicted"/>
<dbReference type="Proteomes" id="UP000294887">
    <property type="component" value="Unassembled WGS sequence"/>
</dbReference>
<evidence type="ECO:0000313" key="3">
    <source>
        <dbReference type="EMBL" id="TCJ87577.1"/>
    </source>
</evidence>
<dbReference type="OrthoDB" id="5419426at2"/>
<dbReference type="InterPro" id="IPR016181">
    <property type="entry name" value="Acyl_CoA_acyltransferase"/>
</dbReference>
<protein>
    <submittedName>
        <fullName evidence="3">Acetyltransferase (GNAT) family protein</fullName>
    </submittedName>
</protein>
<keyword evidence="1 3" id="KW-0808">Transferase</keyword>
<evidence type="ECO:0000259" key="2">
    <source>
        <dbReference type="PROSITE" id="PS51186"/>
    </source>
</evidence>
<dbReference type="RefSeq" id="WP_131905844.1">
    <property type="nucleotide sequence ID" value="NZ_BAAAFU010000004.1"/>
</dbReference>
<dbReference type="PANTHER" id="PTHR13947">
    <property type="entry name" value="GNAT FAMILY N-ACETYLTRANSFERASE"/>
    <property type="match status" value="1"/>
</dbReference>
<dbReference type="InterPro" id="IPR000182">
    <property type="entry name" value="GNAT_dom"/>
</dbReference>
<dbReference type="SUPFAM" id="SSF55729">
    <property type="entry name" value="Acyl-CoA N-acyltransferases (Nat)"/>
    <property type="match status" value="1"/>
</dbReference>
<dbReference type="PROSITE" id="PS51186">
    <property type="entry name" value="GNAT"/>
    <property type="match status" value="1"/>
</dbReference>
<evidence type="ECO:0000256" key="1">
    <source>
        <dbReference type="ARBA" id="ARBA00022679"/>
    </source>
</evidence>
<name>A0A4R1F073_9GAMM</name>
<dbReference type="InterPro" id="IPR050769">
    <property type="entry name" value="NAT_camello-type"/>
</dbReference>
<dbReference type="EMBL" id="SMFQ01000003">
    <property type="protein sequence ID" value="TCJ87577.1"/>
    <property type="molecule type" value="Genomic_DNA"/>
</dbReference>
<dbReference type="GO" id="GO:0008080">
    <property type="term" value="F:N-acetyltransferase activity"/>
    <property type="evidence" value="ECO:0007669"/>
    <property type="project" value="InterPro"/>
</dbReference>
<dbReference type="Gene3D" id="3.40.630.30">
    <property type="match status" value="1"/>
</dbReference>
<dbReference type="AlphaFoldDB" id="A0A4R1F073"/>
<comment type="caution">
    <text evidence="3">The sequence shown here is derived from an EMBL/GenBank/DDBJ whole genome shotgun (WGS) entry which is preliminary data.</text>
</comment>